<name>A0ABW6CNT2_9CAUL</name>
<gene>
    <name evidence="3" type="ORF">OCL97_11005</name>
</gene>
<keyword evidence="4" id="KW-1185">Reference proteome</keyword>
<dbReference type="PANTHER" id="PTHR33164">
    <property type="entry name" value="TRANSCRIPTIONAL REGULATOR, MARR FAMILY"/>
    <property type="match status" value="1"/>
</dbReference>
<dbReference type="PROSITE" id="PS50995">
    <property type="entry name" value="HTH_MARR_2"/>
    <property type="match status" value="1"/>
</dbReference>
<evidence type="ECO:0000313" key="3">
    <source>
        <dbReference type="EMBL" id="MFD3264484.1"/>
    </source>
</evidence>
<proteinExistence type="predicted"/>
<dbReference type="Pfam" id="PF12802">
    <property type="entry name" value="MarR_2"/>
    <property type="match status" value="1"/>
</dbReference>
<dbReference type="Proteomes" id="UP001598130">
    <property type="component" value="Unassembled WGS sequence"/>
</dbReference>
<accession>A0ABW6CNT2</accession>
<comment type="caution">
    <text evidence="3">The sequence shown here is derived from an EMBL/GenBank/DDBJ whole genome shotgun (WGS) entry which is preliminary data.</text>
</comment>
<dbReference type="InterPro" id="IPR039422">
    <property type="entry name" value="MarR/SlyA-like"/>
</dbReference>
<dbReference type="SMART" id="SM00347">
    <property type="entry name" value="HTH_MARR"/>
    <property type="match status" value="1"/>
</dbReference>
<evidence type="ECO:0000313" key="4">
    <source>
        <dbReference type="Proteomes" id="UP001598130"/>
    </source>
</evidence>
<dbReference type="Gene3D" id="1.10.10.10">
    <property type="entry name" value="Winged helix-like DNA-binding domain superfamily/Winged helix DNA-binding domain"/>
    <property type="match status" value="1"/>
</dbReference>
<dbReference type="EMBL" id="JAOTJD010000018">
    <property type="protein sequence ID" value="MFD3264484.1"/>
    <property type="molecule type" value="Genomic_DNA"/>
</dbReference>
<dbReference type="SUPFAM" id="SSF46785">
    <property type="entry name" value="Winged helix' DNA-binding domain"/>
    <property type="match status" value="1"/>
</dbReference>
<evidence type="ECO:0000259" key="2">
    <source>
        <dbReference type="PROSITE" id="PS50995"/>
    </source>
</evidence>
<dbReference type="InterPro" id="IPR000835">
    <property type="entry name" value="HTH_MarR-typ"/>
</dbReference>
<organism evidence="3 4">
    <name type="scientific">Phenylobacterium ferrooxidans</name>
    <dbReference type="NCBI Taxonomy" id="2982689"/>
    <lineage>
        <taxon>Bacteria</taxon>
        <taxon>Pseudomonadati</taxon>
        <taxon>Pseudomonadota</taxon>
        <taxon>Alphaproteobacteria</taxon>
        <taxon>Caulobacterales</taxon>
        <taxon>Caulobacteraceae</taxon>
        <taxon>Phenylobacterium</taxon>
    </lineage>
</organism>
<protein>
    <submittedName>
        <fullName evidence="3">MarR family winged helix-turn-helix transcriptional regulator</fullName>
    </submittedName>
</protein>
<feature type="region of interest" description="Disordered" evidence="1">
    <location>
        <begin position="142"/>
        <end position="161"/>
    </location>
</feature>
<dbReference type="RefSeq" id="WP_377370109.1">
    <property type="nucleotide sequence ID" value="NZ_JAOTJD010000018.1"/>
</dbReference>
<sequence length="161" mass="16809">MTSTVALDTTLHARDTCLCLHAQRAARALARRFDGALRPVGLTNGQFSLLNALNGGRPAPMSLVAATLGADRTTLTAALKPLVREGLAEISVDPEDHRARRVALTAAGQDRLAAALPLWAAVHAALETELADPDRARRDLLTLSALPAPAAPATTTEGPGR</sequence>
<dbReference type="InterPro" id="IPR036390">
    <property type="entry name" value="WH_DNA-bd_sf"/>
</dbReference>
<dbReference type="PANTHER" id="PTHR33164:SF105">
    <property type="entry name" value="TRANSCRIPTIONAL REPRESSOR PROTEIN-RELATED"/>
    <property type="match status" value="1"/>
</dbReference>
<evidence type="ECO:0000256" key="1">
    <source>
        <dbReference type="SAM" id="MobiDB-lite"/>
    </source>
</evidence>
<dbReference type="InterPro" id="IPR036388">
    <property type="entry name" value="WH-like_DNA-bd_sf"/>
</dbReference>
<reference evidence="3 4" key="1">
    <citation type="submission" date="2022-09" db="EMBL/GenBank/DDBJ databases">
        <title>New species of Phenylobacterium.</title>
        <authorList>
            <person name="Mieszkin S."/>
        </authorList>
    </citation>
    <scope>NUCLEOTIDE SEQUENCE [LARGE SCALE GENOMIC DNA]</scope>
    <source>
        <strain evidence="3 4">HK31-G</strain>
    </source>
</reference>
<feature type="domain" description="HTH marR-type" evidence="2">
    <location>
        <begin position="15"/>
        <end position="152"/>
    </location>
</feature>